<dbReference type="PROSITE" id="PS50011">
    <property type="entry name" value="PROTEIN_KINASE_DOM"/>
    <property type="match status" value="1"/>
</dbReference>
<dbReference type="InterPro" id="IPR029787">
    <property type="entry name" value="Nucleotide_cyclase"/>
</dbReference>
<feature type="domain" description="Guanylate cyclase" evidence="18">
    <location>
        <begin position="975"/>
        <end position="1105"/>
    </location>
</feature>
<dbReference type="EC" id="4.6.1.2" evidence="3 15"/>
<dbReference type="InterPro" id="IPR050401">
    <property type="entry name" value="Cyclic_nucleotide_synthase"/>
</dbReference>
<dbReference type="AlphaFoldDB" id="A0A815FX73"/>
<evidence type="ECO:0000256" key="13">
    <source>
        <dbReference type="ARBA" id="ARBA00023293"/>
    </source>
</evidence>
<dbReference type="GO" id="GO:0004672">
    <property type="term" value="F:protein kinase activity"/>
    <property type="evidence" value="ECO:0007669"/>
    <property type="project" value="InterPro"/>
</dbReference>
<dbReference type="Pfam" id="PF00211">
    <property type="entry name" value="Guanylate_cyc"/>
    <property type="match status" value="1"/>
</dbReference>
<dbReference type="GO" id="GO:0007168">
    <property type="term" value="P:receptor guanylyl cyclase signaling pathway"/>
    <property type="evidence" value="ECO:0007669"/>
    <property type="project" value="TreeGrafter"/>
</dbReference>
<dbReference type="SMART" id="SM00044">
    <property type="entry name" value="CYCc"/>
    <property type="match status" value="1"/>
</dbReference>
<evidence type="ECO:0000256" key="8">
    <source>
        <dbReference type="ARBA" id="ARBA00023134"/>
    </source>
</evidence>
<evidence type="ECO:0000259" key="18">
    <source>
        <dbReference type="PROSITE" id="PS50125"/>
    </source>
</evidence>
<dbReference type="Gene3D" id="1.10.510.10">
    <property type="entry name" value="Transferase(Phosphotransferase) domain 1"/>
    <property type="match status" value="1"/>
</dbReference>
<dbReference type="GO" id="GO:0005886">
    <property type="term" value="C:plasma membrane"/>
    <property type="evidence" value="ECO:0007669"/>
    <property type="project" value="TreeGrafter"/>
</dbReference>
<dbReference type="FunFam" id="3.30.70.1230:FF:000004">
    <property type="entry name" value="Guanylate cyclase"/>
    <property type="match status" value="1"/>
</dbReference>
<proteinExistence type="inferred from homology"/>
<evidence type="ECO:0000256" key="2">
    <source>
        <dbReference type="ARBA" id="ARBA00004479"/>
    </source>
</evidence>
<dbReference type="SUPFAM" id="SSF56112">
    <property type="entry name" value="Protein kinase-like (PK-like)"/>
    <property type="match status" value="1"/>
</dbReference>
<sequence>MCEKVDEPESTAIAVVTKTDDKRKAFSLRRSCSAVNGSNHHFTWWSMTKSLIILFTIFIFILIFLPSSTYSTSSDIGQKKVRRSFPSSLPSKQKPNVTILMMFPDIDRFIPNLKSLLIVYDYVVHRYQIEKWLHINLQAKDSNCSISLAPHKLVSAMLSNIPDVVFGPFCDLAVAPVARLLHFQNIPLITMGAVSNEFTLQRQTMYSTLFRFGYRTDELGSLIVKLLQYYKWSFVKFLYEDTPKPWHECQVLLRPIAHTFASNQIRSDNRKITNNDIKDNFKSIFIDFISNNASVSLWCVSPRTFRSAILAANKLGFVNGEYVFIYLDTVLTQENTDEKSLAVRQPWFNPNETISEVNENARRAFETVLFVRQRLYTGEQFRRFAADVVEFARDTNRTKQLTHESKSSIRIGTDETNFYDAVVTYFKALKMHYENHFIQQTADDDEKIIYPSLDAHTFKSMICNRSISGTNRNITLNHICDRIDIGYTVYDLNPDNGELEAVVAYPAEPFSSENKQLQWLNESRLIYFIDKNASFIPDTPRCGFNNIKCPKKTLIPIWGWIIISLSSIIVLLLIVGFVLYRRAKFEAELKAMQWLIKWEDLTTRTLLHNGVATPSFNKLSSSVKRSSVSSYRSTDSESGGQAKQTFTKTAVYKSSVVALKRFHKGKLETTRALQLEVKAMQDLTHDHIARFIGICTDPKHQYIVTEYCPKGSLQDILENDEIKLDTMFKHSIMHDIVKGMQHIHNSQIGSHGNLKSSNCVVDSRFICKITDFGLPTLRSNNNKDSSPGVDRDYTYFRNRLWTAPELLRDGNVPAAGTIKGDVYSFGIILQEIEIRNGPFYLRDQELEPSAIVENVKSGSLLRPSIEAGECNSEIVHLMKRCWSEDPNERPDFTDIRQVMRRINKDGESGNILDNLLKRMEQYANNLEGLVEERTSDYLAEKKKAEELLYQLLPATVAAQLMTGQPVTAESFECVTIYFSDIVGFTKLSSESTPFQVVDLLNDLYSVFDAVTENYDVYKVETIGDAYMVVSGLPTRNGDLHAREIARLSLALLNGVINFRIRHRPDTQLLLRIGIHSGPCVAGVVGLKMPRYCLFGDTVNTASRMESNGKALRIHISSSTTEILQKLGNFELKFRGDIEMKGKGKQRTYWLLGEKDGLSAQHSLANWNDETVDEH</sequence>
<dbReference type="Gene3D" id="3.40.50.2300">
    <property type="match status" value="2"/>
</dbReference>
<evidence type="ECO:0000256" key="3">
    <source>
        <dbReference type="ARBA" id="ARBA00012202"/>
    </source>
</evidence>
<dbReference type="GO" id="GO:0001653">
    <property type="term" value="F:peptide receptor activity"/>
    <property type="evidence" value="ECO:0007669"/>
    <property type="project" value="TreeGrafter"/>
</dbReference>
<evidence type="ECO:0000256" key="1">
    <source>
        <dbReference type="ARBA" id="ARBA00001436"/>
    </source>
</evidence>
<gene>
    <name evidence="19" type="ORF">CJN711_LOCUS18424</name>
</gene>
<protein>
    <recommendedName>
        <fullName evidence="3 15">Guanylate cyclase</fullName>
        <ecNumber evidence="3 15">4.6.1.2</ecNumber>
    </recommendedName>
</protein>
<dbReference type="CDD" id="cd07302">
    <property type="entry name" value="CHD"/>
    <property type="match status" value="1"/>
</dbReference>
<keyword evidence="13 15" id="KW-0141">cGMP biosynthesis</keyword>
<dbReference type="PROSITE" id="PS00452">
    <property type="entry name" value="GUANYLATE_CYCLASE_1"/>
    <property type="match status" value="1"/>
</dbReference>
<name>A0A815FX73_9BILA</name>
<dbReference type="SUPFAM" id="SSF53822">
    <property type="entry name" value="Periplasmic binding protein-like I"/>
    <property type="match status" value="1"/>
</dbReference>
<keyword evidence="9 16" id="KW-0472">Membrane</keyword>
<dbReference type="PANTHER" id="PTHR11920">
    <property type="entry name" value="GUANYLYL CYCLASE"/>
    <property type="match status" value="1"/>
</dbReference>
<evidence type="ECO:0000256" key="16">
    <source>
        <dbReference type="SAM" id="Phobius"/>
    </source>
</evidence>
<keyword evidence="10" id="KW-0675">Receptor</keyword>
<evidence type="ECO:0000256" key="4">
    <source>
        <dbReference type="ARBA" id="ARBA00022692"/>
    </source>
</evidence>
<accession>A0A815FX73</accession>
<dbReference type="Pfam" id="PF07714">
    <property type="entry name" value="PK_Tyr_Ser-Thr"/>
    <property type="match status" value="1"/>
</dbReference>
<dbReference type="InterPro" id="IPR028082">
    <property type="entry name" value="Peripla_BP_I"/>
</dbReference>
<evidence type="ECO:0000313" key="19">
    <source>
        <dbReference type="EMBL" id="CAF1331128.1"/>
    </source>
</evidence>
<keyword evidence="7 16" id="KW-1133">Transmembrane helix</keyword>
<organism evidence="19 20">
    <name type="scientific">Rotaria magnacalcarata</name>
    <dbReference type="NCBI Taxonomy" id="392030"/>
    <lineage>
        <taxon>Eukaryota</taxon>
        <taxon>Metazoa</taxon>
        <taxon>Spiralia</taxon>
        <taxon>Gnathifera</taxon>
        <taxon>Rotifera</taxon>
        <taxon>Eurotatoria</taxon>
        <taxon>Bdelloidea</taxon>
        <taxon>Philodinida</taxon>
        <taxon>Philodinidae</taxon>
        <taxon>Rotaria</taxon>
    </lineage>
</organism>
<feature type="transmembrane region" description="Helical" evidence="16">
    <location>
        <begin position="557"/>
        <end position="580"/>
    </location>
</feature>
<dbReference type="PANTHER" id="PTHR11920:SF494">
    <property type="entry name" value="ATRIAL NATRIURETIC PEPTIDE RECEPTOR 2"/>
    <property type="match status" value="1"/>
</dbReference>
<evidence type="ECO:0000256" key="5">
    <source>
        <dbReference type="ARBA" id="ARBA00022729"/>
    </source>
</evidence>
<keyword evidence="12 14" id="KW-0456">Lyase</keyword>
<evidence type="ECO:0000259" key="17">
    <source>
        <dbReference type="PROSITE" id="PS50011"/>
    </source>
</evidence>
<dbReference type="GO" id="GO:0005525">
    <property type="term" value="F:GTP binding"/>
    <property type="evidence" value="ECO:0007669"/>
    <property type="project" value="UniProtKB-KW"/>
</dbReference>
<evidence type="ECO:0000256" key="7">
    <source>
        <dbReference type="ARBA" id="ARBA00022989"/>
    </source>
</evidence>
<evidence type="ECO:0000313" key="20">
    <source>
        <dbReference type="Proteomes" id="UP000663855"/>
    </source>
</evidence>
<dbReference type="GO" id="GO:0004383">
    <property type="term" value="F:guanylate cyclase activity"/>
    <property type="evidence" value="ECO:0007669"/>
    <property type="project" value="UniProtKB-EC"/>
</dbReference>
<evidence type="ECO:0000256" key="11">
    <source>
        <dbReference type="ARBA" id="ARBA00023180"/>
    </source>
</evidence>
<dbReference type="InterPro" id="IPR001828">
    <property type="entry name" value="ANF_lig-bd_rcpt"/>
</dbReference>
<feature type="transmembrane region" description="Helical" evidence="16">
    <location>
        <begin position="51"/>
        <end position="70"/>
    </location>
</feature>
<dbReference type="PROSITE" id="PS50125">
    <property type="entry name" value="GUANYLATE_CYCLASE_2"/>
    <property type="match status" value="1"/>
</dbReference>
<keyword evidence="6" id="KW-0547">Nucleotide-binding</keyword>
<feature type="domain" description="Protein kinase" evidence="17">
    <location>
        <begin position="631"/>
        <end position="902"/>
    </location>
</feature>
<keyword evidence="8" id="KW-0342">GTP-binding</keyword>
<comment type="catalytic activity">
    <reaction evidence="1 15">
        <text>GTP = 3',5'-cyclic GMP + diphosphate</text>
        <dbReference type="Rhea" id="RHEA:13665"/>
        <dbReference type="ChEBI" id="CHEBI:33019"/>
        <dbReference type="ChEBI" id="CHEBI:37565"/>
        <dbReference type="ChEBI" id="CHEBI:57746"/>
        <dbReference type="EC" id="4.6.1.2"/>
    </reaction>
</comment>
<dbReference type="GO" id="GO:0004016">
    <property type="term" value="F:adenylate cyclase activity"/>
    <property type="evidence" value="ECO:0007669"/>
    <property type="project" value="TreeGrafter"/>
</dbReference>
<dbReference type="Gene3D" id="3.30.70.1230">
    <property type="entry name" value="Nucleotide cyclase"/>
    <property type="match status" value="1"/>
</dbReference>
<comment type="subcellular location">
    <subcellularLocation>
        <location evidence="2">Membrane</location>
        <topology evidence="2">Single-pass type I membrane protein</topology>
    </subcellularLocation>
</comment>
<dbReference type="EMBL" id="CAJNOV010008688">
    <property type="protein sequence ID" value="CAF1331128.1"/>
    <property type="molecule type" value="Genomic_DNA"/>
</dbReference>
<dbReference type="SUPFAM" id="SSF55073">
    <property type="entry name" value="Nucleotide cyclase"/>
    <property type="match status" value="1"/>
</dbReference>
<keyword evidence="11" id="KW-0325">Glycoprotein</keyword>
<dbReference type="InterPro" id="IPR011009">
    <property type="entry name" value="Kinase-like_dom_sf"/>
</dbReference>
<evidence type="ECO:0000256" key="10">
    <source>
        <dbReference type="ARBA" id="ARBA00023170"/>
    </source>
</evidence>
<dbReference type="InterPro" id="IPR000719">
    <property type="entry name" value="Prot_kinase_dom"/>
</dbReference>
<keyword evidence="5" id="KW-0732">Signal</keyword>
<dbReference type="Pfam" id="PF01094">
    <property type="entry name" value="ANF_receptor"/>
    <property type="match status" value="1"/>
</dbReference>
<evidence type="ECO:0000256" key="6">
    <source>
        <dbReference type="ARBA" id="ARBA00022741"/>
    </source>
</evidence>
<evidence type="ECO:0000256" key="15">
    <source>
        <dbReference type="RuleBase" id="RU003431"/>
    </source>
</evidence>
<dbReference type="InterPro" id="IPR001054">
    <property type="entry name" value="A/G_cyclase"/>
</dbReference>
<evidence type="ECO:0000256" key="14">
    <source>
        <dbReference type="RuleBase" id="RU000405"/>
    </source>
</evidence>
<evidence type="ECO:0000256" key="9">
    <source>
        <dbReference type="ARBA" id="ARBA00023136"/>
    </source>
</evidence>
<reference evidence="19" key="1">
    <citation type="submission" date="2021-02" db="EMBL/GenBank/DDBJ databases">
        <authorList>
            <person name="Nowell W R."/>
        </authorList>
    </citation>
    <scope>NUCLEOTIDE SEQUENCE</scope>
</reference>
<evidence type="ECO:0000256" key="12">
    <source>
        <dbReference type="ARBA" id="ARBA00023239"/>
    </source>
</evidence>
<dbReference type="FunFam" id="1.10.510.10:FF:000420">
    <property type="entry name" value="Guanylate cyclase"/>
    <property type="match status" value="1"/>
</dbReference>
<dbReference type="GO" id="GO:0005524">
    <property type="term" value="F:ATP binding"/>
    <property type="evidence" value="ECO:0007669"/>
    <property type="project" value="InterPro"/>
</dbReference>
<dbReference type="GO" id="GO:0035556">
    <property type="term" value="P:intracellular signal transduction"/>
    <property type="evidence" value="ECO:0007669"/>
    <property type="project" value="InterPro"/>
</dbReference>
<dbReference type="Proteomes" id="UP000663855">
    <property type="component" value="Unassembled WGS sequence"/>
</dbReference>
<dbReference type="InterPro" id="IPR001245">
    <property type="entry name" value="Ser-Thr/Tyr_kinase_cat_dom"/>
</dbReference>
<comment type="similarity">
    <text evidence="14">Belongs to the adenylyl cyclase class-4/guanylyl cyclase family.</text>
</comment>
<keyword evidence="4 16" id="KW-0812">Transmembrane</keyword>
<dbReference type="InterPro" id="IPR018297">
    <property type="entry name" value="A/G_cyclase_CS"/>
</dbReference>
<dbReference type="CDD" id="cd14042">
    <property type="entry name" value="PK_GC-A_B"/>
    <property type="match status" value="1"/>
</dbReference>
<comment type="caution">
    <text evidence="19">The sequence shown here is derived from an EMBL/GenBank/DDBJ whole genome shotgun (WGS) entry which is preliminary data.</text>
</comment>